<keyword evidence="1" id="KW-0560">Oxidoreductase</keyword>
<proteinExistence type="inferred from homology"/>
<organism evidence="3 4">
    <name type="scientific">Streptosporangium subroseum</name>
    <dbReference type="NCBI Taxonomy" id="106412"/>
    <lineage>
        <taxon>Bacteria</taxon>
        <taxon>Bacillati</taxon>
        <taxon>Actinomycetota</taxon>
        <taxon>Actinomycetes</taxon>
        <taxon>Streptosporangiales</taxon>
        <taxon>Streptosporangiaceae</taxon>
        <taxon>Streptosporangium</taxon>
    </lineage>
</organism>
<dbReference type="CDD" id="cd05327">
    <property type="entry name" value="retinol-DH_like_SDR_c_like"/>
    <property type="match status" value="1"/>
</dbReference>
<dbReference type="PRINTS" id="PR00081">
    <property type="entry name" value="GDHRDH"/>
</dbReference>
<gene>
    <name evidence="3" type="ORF">SAMN05216276_106837</name>
</gene>
<dbReference type="InterPro" id="IPR036291">
    <property type="entry name" value="NAD(P)-bd_dom_sf"/>
</dbReference>
<dbReference type="AlphaFoldDB" id="A0A239NTD2"/>
<dbReference type="NCBIfam" id="NF004846">
    <property type="entry name" value="PRK06197.1"/>
    <property type="match status" value="1"/>
</dbReference>
<dbReference type="Gene3D" id="3.40.50.720">
    <property type="entry name" value="NAD(P)-binding Rossmann-like Domain"/>
    <property type="match status" value="1"/>
</dbReference>
<dbReference type="SUPFAM" id="SSF51735">
    <property type="entry name" value="NAD(P)-binding Rossmann-fold domains"/>
    <property type="match status" value="1"/>
</dbReference>
<comment type="similarity">
    <text evidence="2">Belongs to the short-chain dehydrogenases/reductases (SDR) family.</text>
</comment>
<dbReference type="PANTHER" id="PTHR43157">
    <property type="entry name" value="PHOSPHATIDYLINOSITOL-GLYCAN BIOSYNTHESIS CLASS F PROTEIN-RELATED"/>
    <property type="match status" value="1"/>
</dbReference>
<evidence type="ECO:0000256" key="1">
    <source>
        <dbReference type="ARBA" id="ARBA00023002"/>
    </source>
</evidence>
<dbReference type="GO" id="GO:0016491">
    <property type="term" value="F:oxidoreductase activity"/>
    <property type="evidence" value="ECO:0007669"/>
    <property type="project" value="UniProtKB-KW"/>
</dbReference>
<protein>
    <submittedName>
        <fullName evidence="3">NAD(P)-dependent dehydrogenase, short-chain alcohol dehydrogenase family</fullName>
    </submittedName>
</protein>
<dbReference type="PANTHER" id="PTHR43157:SF31">
    <property type="entry name" value="PHOSPHATIDYLINOSITOL-GLYCAN BIOSYNTHESIS CLASS F PROTEIN"/>
    <property type="match status" value="1"/>
</dbReference>
<evidence type="ECO:0000256" key="2">
    <source>
        <dbReference type="RuleBase" id="RU000363"/>
    </source>
</evidence>
<name>A0A239NTD2_9ACTN</name>
<reference evidence="3 4" key="1">
    <citation type="submission" date="2017-06" db="EMBL/GenBank/DDBJ databases">
        <authorList>
            <person name="Kim H.J."/>
            <person name="Triplett B.A."/>
        </authorList>
    </citation>
    <scope>NUCLEOTIDE SEQUENCE [LARGE SCALE GENOMIC DNA]</scope>
    <source>
        <strain evidence="3 4">CGMCC 4.2132</strain>
    </source>
</reference>
<dbReference type="EMBL" id="FZOD01000068">
    <property type="protein sequence ID" value="SNT58116.1"/>
    <property type="molecule type" value="Genomic_DNA"/>
</dbReference>
<dbReference type="PRINTS" id="PR00080">
    <property type="entry name" value="SDRFAMILY"/>
</dbReference>
<dbReference type="Proteomes" id="UP000198282">
    <property type="component" value="Unassembled WGS sequence"/>
</dbReference>
<dbReference type="Pfam" id="PF00106">
    <property type="entry name" value="adh_short"/>
    <property type="match status" value="1"/>
</dbReference>
<sequence length="320" mass="35332">MRQRTRMTERWTADKIGDLRGRTAVITGANTGIGFETAKVLAERGATVVLACRDTAKAEAAAVRIGGAVTTLRLDLASLTSVRQAADDLRTRHPRLDLLINNAGIMIPPYGRTEDGFELQFGVNHLGHFALTGLLLDLLLEVPGSRIVTVSSNGHKRGDLHVDDLMWERRKYRRMAAYAQSKLANLLFTYELQRRLAATGARTIAVAAHPGGSRTDLMRHSPLHNRLGTNRLLAPVVSKLVQDARLSALTTLRAAIDPSARGGDYYGPDGWGEWTGFPVHVESTARSHDLDLQRWLWTESERLTRVTYPISEQTPAKEQA</sequence>
<evidence type="ECO:0000313" key="4">
    <source>
        <dbReference type="Proteomes" id="UP000198282"/>
    </source>
</evidence>
<accession>A0A239NTD2</accession>
<keyword evidence="4" id="KW-1185">Reference proteome</keyword>
<evidence type="ECO:0000313" key="3">
    <source>
        <dbReference type="EMBL" id="SNT58116.1"/>
    </source>
</evidence>
<dbReference type="InterPro" id="IPR002347">
    <property type="entry name" value="SDR_fam"/>
</dbReference>